<dbReference type="Pfam" id="PF08281">
    <property type="entry name" value="Sigma70_r4_2"/>
    <property type="match status" value="1"/>
</dbReference>
<dbReference type="InterPro" id="IPR007627">
    <property type="entry name" value="RNA_pol_sigma70_r2"/>
</dbReference>
<dbReference type="PANTHER" id="PTHR43133:SF63">
    <property type="entry name" value="RNA POLYMERASE SIGMA FACTOR FECI-RELATED"/>
    <property type="match status" value="1"/>
</dbReference>
<dbReference type="PANTHER" id="PTHR43133">
    <property type="entry name" value="RNA POLYMERASE ECF-TYPE SIGMA FACTO"/>
    <property type="match status" value="1"/>
</dbReference>
<dbReference type="InterPro" id="IPR013324">
    <property type="entry name" value="RNA_pol_sigma_r3/r4-like"/>
</dbReference>
<keyword evidence="4" id="KW-0804">Transcription</keyword>
<organism evidence="7 8">
    <name type="scientific">Kerstersia gyiorum</name>
    <dbReference type="NCBI Taxonomy" id="206506"/>
    <lineage>
        <taxon>Bacteria</taxon>
        <taxon>Pseudomonadati</taxon>
        <taxon>Pseudomonadota</taxon>
        <taxon>Betaproteobacteria</taxon>
        <taxon>Burkholderiales</taxon>
        <taxon>Alcaligenaceae</taxon>
        <taxon>Kerstersia</taxon>
    </lineage>
</organism>
<feature type="domain" description="RNA polymerase sigma factor 70 region 4 type 2" evidence="6">
    <location>
        <begin position="106"/>
        <end position="158"/>
    </location>
</feature>
<gene>
    <name evidence="7" type="ORF">AAV32_00505</name>
</gene>
<dbReference type="NCBIfam" id="TIGR02937">
    <property type="entry name" value="sigma70-ECF"/>
    <property type="match status" value="1"/>
</dbReference>
<evidence type="ECO:0000256" key="1">
    <source>
        <dbReference type="ARBA" id="ARBA00010641"/>
    </source>
</evidence>
<comment type="caution">
    <text evidence="7">The sequence shown here is derived from an EMBL/GenBank/DDBJ whole genome shotgun (WGS) entry which is preliminary data.</text>
</comment>
<name>A0A171KWY3_9BURK</name>
<dbReference type="Gene3D" id="1.10.10.10">
    <property type="entry name" value="Winged helix-like DNA-binding domain superfamily/Winged helix DNA-binding domain"/>
    <property type="match status" value="1"/>
</dbReference>
<dbReference type="SUPFAM" id="SSF88659">
    <property type="entry name" value="Sigma3 and sigma4 domains of RNA polymerase sigma factors"/>
    <property type="match status" value="1"/>
</dbReference>
<evidence type="ECO:0000256" key="2">
    <source>
        <dbReference type="ARBA" id="ARBA00023015"/>
    </source>
</evidence>
<dbReference type="GO" id="GO:0006352">
    <property type="term" value="P:DNA-templated transcription initiation"/>
    <property type="evidence" value="ECO:0007669"/>
    <property type="project" value="InterPro"/>
</dbReference>
<feature type="domain" description="RNA polymerase sigma-70 region 2" evidence="5">
    <location>
        <begin position="9"/>
        <end position="74"/>
    </location>
</feature>
<dbReference type="STRING" id="206506.AAV32_00505"/>
<dbReference type="GeneID" id="99727349"/>
<keyword evidence="2" id="KW-0805">Transcription regulation</keyword>
<comment type="similarity">
    <text evidence="1">Belongs to the sigma-70 factor family. ECF subfamily.</text>
</comment>
<dbReference type="SUPFAM" id="SSF88946">
    <property type="entry name" value="Sigma2 domain of RNA polymerase sigma factors"/>
    <property type="match status" value="1"/>
</dbReference>
<evidence type="ECO:0000256" key="4">
    <source>
        <dbReference type="ARBA" id="ARBA00023163"/>
    </source>
</evidence>
<dbReference type="Gene3D" id="1.10.1740.10">
    <property type="match status" value="1"/>
</dbReference>
<sequence length="164" mass="18586">MNGTLAAHLYDSHYGWLERWLRRWVSTPADAADFAQDTFVQLLIRKGGVDIGDNPRALLVRIAKARLIDHWRHQEVERIYLEALAAQPEAEAPSPESILLVREALMRIDAMLGAMPERTRTIFLMVRVDGMRHAEIAERLGMAETSVKRHVQRAYLACLSLAAS</sequence>
<dbReference type="InterPro" id="IPR039425">
    <property type="entry name" value="RNA_pol_sigma-70-like"/>
</dbReference>
<keyword evidence="8" id="KW-1185">Reference proteome</keyword>
<keyword evidence="3" id="KW-0731">Sigma factor</keyword>
<dbReference type="GO" id="GO:0016987">
    <property type="term" value="F:sigma factor activity"/>
    <property type="evidence" value="ECO:0007669"/>
    <property type="project" value="UniProtKB-KW"/>
</dbReference>
<evidence type="ECO:0000259" key="6">
    <source>
        <dbReference type="Pfam" id="PF08281"/>
    </source>
</evidence>
<evidence type="ECO:0000256" key="3">
    <source>
        <dbReference type="ARBA" id="ARBA00023082"/>
    </source>
</evidence>
<dbReference type="RefSeq" id="WP_068367653.1">
    <property type="nucleotide sequence ID" value="NZ_CBCSEB010000007.1"/>
</dbReference>
<evidence type="ECO:0000259" key="5">
    <source>
        <dbReference type="Pfam" id="PF04542"/>
    </source>
</evidence>
<dbReference type="Proteomes" id="UP000078084">
    <property type="component" value="Unassembled WGS sequence"/>
</dbReference>
<dbReference type="InterPro" id="IPR013325">
    <property type="entry name" value="RNA_pol_sigma_r2"/>
</dbReference>
<dbReference type="AlphaFoldDB" id="A0A171KWY3"/>
<accession>A0A171KWY3</accession>
<dbReference type="OrthoDB" id="8654550at2"/>
<dbReference type="InterPro" id="IPR036388">
    <property type="entry name" value="WH-like_DNA-bd_sf"/>
</dbReference>
<proteinExistence type="inferred from homology"/>
<dbReference type="Pfam" id="PF04542">
    <property type="entry name" value="Sigma70_r2"/>
    <property type="match status" value="1"/>
</dbReference>
<dbReference type="GO" id="GO:0003677">
    <property type="term" value="F:DNA binding"/>
    <property type="evidence" value="ECO:0007669"/>
    <property type="project" value="InterPro"/>
</dbReference>
<evidence type="ECO:0000313" key="8">
    <source>
        <dbReference type="Proteomes" id="UP000078084"/>
    </source>
</evidence>
<dbReference type="InterPro" id="IPR014284">
    <property type="entry name" value="RNA_pol_sigma-70_dom"/>
</dbReference>
<reference evidence="7 8" key="1">
    <citation type="submission" date="2015-04" db="EMBL/GenBank/DDBJ databases">
        <title>Genome sequence of Kerstersia gyiorum CG1.</title>
        <authorList>
            <person name="Greninger A.L."/>
            <person name="Kozyreva V."/>
            <person name="Chaturvedi V."/>
        </authorList>
    </citation>
    <scope>NUCLEOTIDE SEQUENCE [LARGE SCALE GENOMIC DNA]</scope>
    <source>
        <strain evidence="7 8">CG1</strain>
    </source>
</reference>
<dbReference type="EMBL" id="LBNE01000001">
    <property type="protein sequence ID" value="KKO73400.1"/>
    <property type="molecule type" value="Genomic_DNA"/>
</dbReference>
<dbReference type="InterPro" id="IPR013249">
    <property type="entry name" value="RNA_pol_sigma70_r4_t2"/>
</dbReference>
<evidence type="ECO:0000313" key="7">
    <source>
        <dbReference type="EMBL" id="KKO73400.1"/>
    </source>
</evidence>
<protein>
    <submittedName>
        <fullName evidence="7">RNA polymerase sigma factor</fullName>
    </submittedName>
</protein>